<evidence type="ECO:0000313" key="3">
    <source>
        <dbReference type="EMBL" id="RRR72111.1"/>
    </source>
</evidence>
<keyword evidence="1" id="KW-0472">Membrane</keyword>
<keyword evidence="1" id="KW-0812">Transmembrane</keyword>
<comment type="caution">
    <text evidence="3">The sequence shown here is derived from an EMBL/GenBank/DDBJ whole genome shotgun (WGS) entry which is preliminary data.</text>
</comment>
<feature type="transmembrane region" description="Helical" evidence="1">
    <location>
        <begin position="24"/>
        <end position="48"/>
    </location>
</feature>
<evidence type="ECO:0000256" key="1">
    <source>
        <dbReference type="SAM" id="Phobius"/>
    </source>
</evidence>
<dbReference type="EMBL" id="RSAS01000410">
    <property type="protein sequence ID" value="RRR72111.1"/>
    <property type="molecule type" value="Genomic_DNA"/>
</dbReference>
<feature type="domain" description="Sulfatase-modifying factor enzyme-like" evidence="2">
    <location>
        <begin position="533"/>
        <end position="777"/>
    </location>
</feature>
<evidence type="ECO:0000259" key="2">
    <source>
        <dbReference type="Pfam" id="PF03781"/>
    </source>
</evidence>
<name>A0A426TZZ8_9CHLR</name>
<dbReference type="GO" id="GO:0120147">
    <property type="term" value="F:formylglycine-generating oxidase activity"/>
    <property type="evidence" value="ECO:0007669"/>
    <property type="project" value="TreeGrafter"/>
</dbReference>
<dbReference type="SUPFAM" id="SSF56436">
    <property type="entry name" value="C-type lectin-like"/>
    <property type="match status" value="1"/>
</dbReference>
<proteinExistence type="predicted"/>
<keyword evidence="1" id="KW-1133">Transmembrane helix</keyword>
<dbReference type="AlphaFoldDB" id="A0A426TZZ8"/>
<dbReference type="InterPro" id="IPR051043">
    <property type="entry name" value="Sulfatase_Mod_Factor_Kinase"/>
</dbReference>
<protein>
    <recommendedName>
        <fullName evidence="2">Sulfatase-modifying factor enzyme-like domain-containing protein</fullName>
    </recommendedName>
</protein>
<accession>A0A426TZZ8</accession>
<sequence>MPPDAEAPPLTTARTGIRRARWPALLAGVGGAATVGLLGAAGLAPLLAGLGAGALATGPVVAWLTEMGMGALAGWVGNLATDGMRAALTDGDEPDPAWLAELAQRLDAAAAKNQTLATELAAFLKELDALPLALAAIGEEQGAQREVLRLQYDLLQRLSADMARLKLADEALRAVVVAQADLIIAAITAHADRSDARLDQILKEVVALRDGQQALIQISGYVGDVTFKGDVAGRDLYKGNTIYQIVQHQERLSDYLAMLQRMAAREAAATLQATPSLPQSAMLPFATLCLRMARVALNWKPSEDADDPLTRRTMVTHLLLPLASQQFLDHREMLALDTLASPEVTRLVQAIRQHYGKRLLGRMSREEYGEIHMHLLTALAEPHYTAGVVRLLQHMAHSEVGQRALGVAYAERVQREAAAQQPTSADQPPQPAPVPWLLHFFAAGIAGERVGAAVGLGVGLGVGVGAGLGLTTTLLKLLAQPAEPPPAEPPPAPAARPVASTTWRIPVTIAQWHDEVAQRNEHFGAPAGYWCYVRPGTYRIGGWERGDKHANLTLSAFWIARVPIVVAQYAAFMEDGGYHERRWWTAAGVAWRRKNTRTAPWRWNDSPWNHRPRQALTEVSWYEAMAYCAWLSAQLRLPQGYTVRLPSEAEWEVAAAYDAHGQRQRYPWGETVPTDRHAVFDRPLNEGPPDVATCAAGAAACGALDLAGTVWEWTSSRYQAYLEGADVLAKDFTDRDYDVPFRGGSSWQNSTNIRCGARDRDHPDNFLLLNVRGFRVILSPRSHIGSDS</sequence>
<evidence type="ECO:0000313" key="4">
    <source>
        <dbReference type="Proteomes" id="UP000280307"/>
    </source>
</evidence>
<dbReference type="InterPro" id="IPR042095">
    <property type="entry name" value="SUMF_sf"/>
</dbReference>
<gene>
    <name evidence="3" type="ORF">EI684_10590</name>
</gene>
<dbReference type="Pfam" id="PF03781">
    <property type="entry name" value="FGE-sulfatase"/>
    <property type="match status" value="1"/>
</dbReference>
<dbReference type="InterPro" id="IPR005532">
    <property type="entry name" value="SUMF_dom"/>
</dbReference>
<dbReference type="PANTHER" id="PTHR23150">
    <property type="entry name" value="SULFATASE MODIFYING FACTOR 1, 2"/>
    <property type="match status" value="1"/>
</dbReference>
<dbReference type="Gene3D" id="3.90.1580.10">
    <property type="entry name" value="paralog of FGE (formylglycine-generating enzyme)"/>
    <property type="match status" value="1"/>
</dbReference>
<reference evidence="3 4" key="1">
    <citation type="submission" date="2018-12" db="EMBL/GenBank/DDBJ databases">
        <title>Genome Sequence of Candidatus Viridilinea halotolerans isolated from saline sulfide-rich spring.</title>
        <authorList>
            <person name="Grouzdev D.S."/>
            <person name="Burganskaya E.I."/>
            <person name="Krutkina M.S."/>
            <person name="Sukhacheva M.V."/>
            <person name="Gorlenko V.M."/>
        </authorList>
    </citation>
    <scope>NUCLEOTIDE SEQUENCE [LARGE SCALE GENOMIC DNA]</scope>
    <source>
        <strain evidence="3">Chok-6</strain>
    </source>
</reference>
<feature type="transmembrane region" description="Helical" evidence="1">
    <location>
        <begin position="60"/>
        <end position="80"/>
    </location>
</feature>
<dbReference type="PANTHER" id="PTHR23150:SF19">
    <property type="entry name" value="FORMYLGLYCINE-GENERATING ENZYME"/>
    <property type="match status" value="1"/>
</dbReference>
<dbReference type="Proteomes" id="UP000280307">
    <property type="component" value="Unassembled WGS sequence"/>
</dbReference>
<organism evidence="3 4">
    <name type="scientific">Candidatus Viridilinea halotolerans</name>
    <dbReference type="NCBI Taxonomy" id="2491704"/>
    <lineage>
        <taxon>Bacteria</taxon>
        <taxon>Bacillati</taxon>
        <taxon>Chloroflexota</taxon>
        <taxon>Chloroflexia</taxon>
        <taxon>Chloroflexales</taxon>
        <taxon>Chloroflexineae</taxon>
        <taxon>Oscillochloridaceae</taxon>
        <taxon>Candidatus Viridilinea</taxon>
    </lineage>
</organism>
<dbReference type="InterPro" id="IPR016187">
    <property type="entry name" value="CTDL_fold"/>
</dbReference>